<evidence type="ECO:0000313" key="6">
    <source>
        <dbReference type="EMBL" id="SFT36670.1"/>
    </source>
</evidence>
<dbReference type="GO" id="GO:0005829">
    <property type="term" value="C:cytosol"/>
    <property type="evidence" value="ECO:0007669"/>
    <property type="project" value="TreeGrafter"/>
</dbReference>
<dbReference type="PANTHER" id="PTHR24567">
    <property type="entry name" value="CRP FAMILY TRANSCRIPTIONAL REGULATORY PROTEIN"/>
    <property type="match status" value="1"/>
</dbReference>
<dbReference type="InterPro" id="IPR000595">
    <property type="entry name" value="cNMP-bd_dom"/>
</dbReference>
<dbReference type="SUPFAM" id="SSF46785">
    <property type="entry name" value="Winged helix' DNA-binding domain"/>
    <property type="match status" value="1"/>
</dbReference>
<dbReference type="PROSITE" id="PS51063">
    <property type="entry name" value="HTH_CRP_2"/>
    <property type="match status" value="1"/>
</dbReference>
<dbReference type="CDD" id="cd00038">
    <property type="entry name" value="CAP_ED"/>
    <property type="match status" value="1"/>
</dbReference>
<dbReference type="SMART" id="SM00100">
    <property type="entry name" value="cNMP"/>
    <property type="match status" value="1"/>
</dbReference>
<evidence type="ECO:0000259" key="4">
    <source>
        <dbReference type="PROSITE" id="PS50042"/>
    </source>
</evidence>
<keyword evidence="7" id="KW-1185">Reference proteome</keyword>
<dbReference type="SUPFAM" id="SSF51206">
    <property type="entry name" value="cAMP-binding domain-like"/>
    <property type="match status" value="1"/>
</dbReference>
<dbReference type="PROSITE" id="PS50042">
    <property type="entry name" value="CNMP_BINDING_3"/>
    <property type="match status" value="1"/>
</dbReference>
<dbReference type="GO" id="GO:0003677">
    <property type="term" value="F:DNA binding"/>
    <property type="evidence" value="ECO:0007669"/>
    <property type="project" value="UniProtKB-KW"/>
</dbReference>
<dbReference type="InterPro" id="IPR036390">
    <property type="entry name" value="WH_DNA-bd_sf"/>
</dbReference>
<evidence type="ECO:0000256" key="2">
    <source>
        <dbReference type="ARBA" id="ARBA00023125"/>
    </source>
</evidence>
<dbReference type="PANTHER" id="PTHR24567:SF74">
    <property type="entry name" value="HTH-TYPE TRANSCRIPTIONAL REGULATOR ARCR"/>
    <property type="match status" value="1"/>
</dbReference>
<protein>
    <submittedName>
        <fullName evidence="6">cAMP-binding domain of CRP or a regulatory subunit of cAMP-dependent protein kinases</fullName>
    </submittedName>
</protein>
<dbReference type="InterPro" id="IPR018490">
    <property type="entry name" value="cNMP-bd_dom_sf"/>
</dbReference>
<dbReference type="Gene3D" id="2.60.120.10">
    <property type="entry name" value="Jelly Rolls"/>
    <property type="match status" value="1"/>
</dbReference>
<evidence type="ECO:0000313" key="7">
    <source>
        <dbReference type="Proteomes" id="UP000199165"/>
    </source>
</evidence>
<dbReference type="Pfam" id="PF13545">
    <property type="entry name" value="HTH_Crp_2"/>
    <property type="match status" value="1"/>
</dbReference>
<reference evidence="7" key="1">
    <citation type="submission" date="2016-10" db="EMBL/GenBank/DDBJ databases">
        <authorList>
            <person name="Varghese N."/>
            <person name="Submissions S."/>
        </authorList>
    </citation>
    <scope>NUCLEOTIDE SEQUENCE [LARGE SCALE GENOMIC DNA]</scope>
    <source>
        <strain evidence="7">DSM 45501</strain>
    </source>
</reference>
<dbReference type="SMART" id="SM00419">
    <property type="entry name" value="HTH_CRP"/>
    <property type="match status" value="1"/>
</dbReference>
<accession>A0A1I6XEF0</accession>
<keyword evidence="1" id="KW-0805">Transcription regulation</keyword>
<name>A0A1I6XEF0_9ACTN</name>
<keyword evidence="2" id="KW-0238">DNA-binding</keyword>
<gene>
    <name evidence="6" type="ORF">SAMN04487904_101520</name>
</gene>
<evidence type="ECO:0000259" key="5">
    <source>
        <dbReference type="PROSITE" id="PS51063"/>
    </source>
</evidence>
<dbReference type="GO" id="GO:0016301">
    <property type="term" value="F:kinase activity"/>
    <property type="evidence" value="ECO:0007669"/>
    <property type="project" value="UniProtKB-KW"/>
</dbReference>
<dbReference type="STRING" id="995060.SAMN04487904_101520"/>
<keyword evidence="6" id="KW-0808">Transferase</keyword>
<proteinExistence type="predicted"/>
<dbReference type="GO" id="GO:0003700">
    <property type="term" value="F:DNA-binding transcription factor activity"/>
    <property type="evidence" value="ECO:0007669"/>
    <property type="project" value="TreeGrafter"/>
</dbReference>
<feature type="domain" description="HTH crp-type" evidence="5">
    <location>
        <begin position="148"/>
        <end position="219"/>
    </location>
</feature>
<dbReference type="InterPro" id="IPR012318">
    <property type="entry name" value="HTH_CRP"/>
</dbReference>
<keyword evidence="3" id="KW-0804">Transcription</keyword>
<sequence>MGVSAVNDFRGPRGFRSLVPSDAWAALVQQGVRSTHHARERVLHQGQAGGWVLLCLSGRLKVVYSEPDGRELALAVRGPGDVIGEFSGRDGGPRSATVQAIEPGITYRLPDERFGELLQRFDLGSKLDAYILGKVRESSAHSWQLAHRTASARLADFLAALIDVAGPDHPCPATIAMSQEELASGLGLARSAVTPVLAEWKAAGLVRISRGKLHVTDVTSLRACSEANVSSSGQNTAR</sequence>
<feature type="domain" description="Cyclic nucleotide-binding" evidence="4">
    <location>
        <begin position="40"/>
        <end position="118"/>
    </location>
</feature>
<evidence type="ECO:0000256" key="3">
    <source>
        <dbReference type="ARBA" id="ARBA00023163"/>
    </source>
</evidence>
<dbReference type="Pfam" id="PF00027">
    <property type="entry name" value="cNMP_binding"/>
    <property type="match status" value="1"/>
</dbReference>
<organism evidence="6 7">
    <name type="scientific">Actinopolyspora righensis</name>
    <dbReference type="NCBI Taxonomy" id="995060"/>
    <lineage>
        <taxon>Bacteria</taxon>
        <taxon>Bacillati</taxon>
        <taxon>Actinomycetota</taxon>
        <taxon>Actinomycetes</taxon>
        <taxon>Actinopolysporales</taxon>
        <taxon>Actinopolysporaceae</taxon>
        <taxon>Actinopolyspora</taxon>
        <taxon>Actinopolyspora alba group</taxon>
    </lineage>
</organism>
<dbReference type="AlphaFoldDB" id="A0A1I6XEF0"/>
<dbReference type="Proteomes" id="UP000199165">
    <property type="component" value="Unassembled WGS sequence"/>
</dbReference>
<evidence type="ECO:0000256" key="1">
    <source>
        <dbReference type="ARBA" id="ARBA00023015"/>
    </source>
</evidence>
<dbReference type="EMBL" id="FPAT01000001">
    <property type="protein sequence ID" value="SFT36670.1"/>
    <property type="molecule type" value="Genomic_DNA"/>
</dbReference>
<keyword evidence="6" id="KW-0418">Kinase</keyword>
<dbReference type="InterPro" id="IPR050397">
    <property type="entry name" value="Env_Response_Regulators"/>
</dbReference>
<dbReference type="InterPro" id="IPR014710">
    <property type="entry name" value="RmlC-like_jellyroll"/>
</dbReference>